<dbReference type="OrthoDB" id="3248508at2759"/>
<keyword evidence="11" id="KW-1185">Reference proteome</keyword>
<feature type="domain" description="Replication protein A 70 kDa DNA-binding subunit B/D first OB fold" evidence="7">
    <location>
        <begin position="25"/>
        <end position="91"/>
    </location>
</feature>
<dbReference type="PANTHER" id="PTHR47165:SF4">
    <property type="entry name" value="OS03G0429900 PROTEIN"/>
    <property type="match status" value="1"/>
</dbReference>
<gene>
    <name evidence="10" type="ORF">H5410_054433</name>
</gene>
<evidence type="ECO:0000256" key="1">
    <source>
        <dbReference type="ARBA" id="ARBA00005690"/>
    </source>
</evidence>
<organism evidence="10 11">
    <name type="scientific">Solanum commersonii</name>
    <name type="common">Commerson's wild potato</name>
    <name type="synonym">Commerson's nightshade</name>
    <dbReference type="NCBI Taxonomy" id="4109"/>
    <lineage>
        <taxon>Eukaryota</taxon>
        <taxon>Viridiplantae</taxon>
        <taxon>Streptophyta</taxon>
        <taxon>Embryophyta</taxon>
        <taxon>Tracheophyta</taxon>
        <taxon>Spermatophyta</taxon>
        <taxon>Magnoliopsida</taxon>
        <taxon>eudicotyledons</taxon>
        <taxon>Gunneridae</taxon>
        <taxon>Pentapetalae</taxon>
        <taxon>asterids</taxon>
        <taxon>lamiids</taxon>
        <taxon>Solanales</taxon>
        <taxon>Solanaceae</taxon>
        <taxon>Solanoideae</taxon>
        <taxon>Solaneae</taxon>
        <taxon>Solanum</taxon>
    </lineage>
</organism>
<dbReference type="Gene3D" id="2.40.50.140">
    <property type="entry name" value="Nucleic acid-binding proteins"/>
    <property type="match status" value="3"/>
</dbReference>
<keyword evidence="2" id="KW-0479">Metal-binding</keyword>
<dbReference type="Pfam" id="PF02721">
    <property type="entry name" value="DUF223"/>
    <property type="match status" value="1"/>
</dbReference>
<dbReference type="InterPro" id="IPR031657">
    <property type="entry name" value="REPA_OB_2"/>
</dbReference>
<keyword evidence="3" id="KW-0863">Zinc-finger</keyword>
<feature type="region of interest" description="Disordered" evidence="6">
    <location>
        <begin position="416"/>
        <end position="435"/>
    </location>
</feature>
<keyword evidence="4" id="KW-0862">Zinc</keyword>
<evidence type="ECO:0000259" key="7">
    <source>
        <dbReference type="Pfam" id="PF02721"/>
    </source>
</evidence>
<evidence type="ECO:0000313" key="11">
    <source>
        <dbReference type="Proteomes" id="UP000824120"/>
    </source>
</evidence>
<proteinExistence type="inferred from homology"/>
<sequence length="435" mass="50085">MRVLVIRRGSIIPYKNSRNEGTFRTIILVDEEGTKIQATLFNKHIETWKDSLKPNKSYYIAKGRLDRVNPNYSSVHKEVELAFTDNTIIQETEHAVSTHKFSDGFLSLEHADKLPNGAILDLICVLVSVNPLIQNVNFKRREIVVTNQFMEHTSVTLWGDFAENDGSFLEKLQDDKPILALCDVRVSIFKGRFGISTIPVSSVLINPMFQKANDLRAWREIIKADNKDLTITPTKVMKRAIEVPLAKILAGFSADSEDCMYKFKATIKDILNKDEPWYSACKKCHKKVQFIEDTAACNNCNSDNVEYKMRYCLRLEVCNGERRARVILFEAAKYLLGCNVQEYIESNSVKKKECYYYRKLVLSKDNQFNFLVRIDMNDPNPRRSLIVEEIHQVEDEAPPIVEDEAKSVRIYKKRAKKNTDGAAQIKQKKQKANRK</sequence>
<dbReference type="FunFam" id="2.40.50.140:FF:000041">
    <property type="entry name" value="Replication protein A subunit"/>
    <property type="match status" value="1"/>
</dbReference>
<dbReference type="Pfam" id="PF16900">
    <property type="entry name" value="REPA_OB_2"/>
    <property type="match status" value="1"/>
</dbReference>
<evidence type="ECO:0000259" key="9">
    <source>
        <dbReference type="Pfam" id="PF16900"/>
    </source>
</evidence>
<evidence type="ECO:0000313" key="10">
    <source>
        <dbReference type="EMBL" id="KAG5574299.1"/>
    </source>
</evidence>
<dbReference type="PANTHER" id="PTHR47165">
    <property type="entry name" value="OS03G0429900 PROTEIN"/>
    <property type="match status" value="1"/>
</dbReference>
<dbReference type="SUPFAM" id="SSF50249">
    <property type="entry name" value="Nucleic acid-binding proteins"/>
    <property type="match status" value="3"/>
</dbReference>
<dbReference type="InterPro" id="IPR013955">
    <property type="entry name" value="Rep_factor-A_C"/>
</dbReference>
<accession>A0A9J5WEX2</accession>
<feature type="compositionally biased region" description="Basic residues" evidence="6">
    <location>
        <begin position="426"/>
        <end position="435"/>
    </location>
</feature>
<dbReference type="EMBL" id="JACXVP010000011">
    <property type="protein sequence ID" value="KAG5574299.1"/>
    <property type="molecule type" value="Genomic_DNA"/>
</dbReference>
<protein>
    <submittedName>
        <fullName evidence="10">Uncharacterized protein</fullName>
    </submittedName>
</protein>
<evidence type="ECO:0000256" key="4">
    <source>
        <dbReference type="ARBA" id="ARBA00022833"/>
    </source>
</evidence>
<dbReference type="InterPro" id="IPR012340">
    <property type="entry name" value="NA-bd_OB-fold"/>
</dbReference>
<dbReference type="GO" id="GO:0003677">
    <property type="term" value="F:DNA binding"/>
    <property type="evidence" value="ECO:0007669"/>
    <property type="project" value="UniProtKB-KW"/>
</dbReference>
<dbReference type="AlphaFoldDB" id="A0A9J5WEX2"/>
<dbReference type="GO" id="GO:0008270">
    <property type="term" value="F:zinc ion binding"/>
    <property type="evidence" value="ECO:0007669"/>
    <property type="project" value="UniProtKB-KW"/>
</dbReference>
<dbReference type="InterPro" id="IPR003871">
    <property type="entry name" value="RFA1B/D_OB_1st"/>
</dbReference>
<name>A0A9J5WEX2_SOLCO</name>
<feature type="domain" description="Replication protein A OB" evidence="9">
    <location>
        <begin position="112"/>
        <end position="205"/>
    </location>
</feature>
<evidence type="ECO:0000256" key="2">
    <source>
        <dbReference type="ARBA" id="ARBA00022723"/>
    </source>
</evidence>
<dbReference type="Proteomes" id="UP000824120">
    <property type="component" value="Chromosome 11"/>
</dbReference>
<evidence type="ECO:0000256" key="3">
    <source>
        <dbReference type="ARBA" id="ARBA00022771"/>
    </source>
</evidence>
<dbReference type="Pfam" id="PF08646">
    <property type="entry name" value="Rep_fac-A_C"/>
    <property type="match status" value="1"/>
</dbReference>
<feature type="domain" description="Replication factor A C-terminal" evidence="8">
    <location>
        <begin position="261"/>
        <end position="394"/>
    </location>
</feature>
<comment type="caution">
    <text evidence="10">The sequence shown here is derived from an EMBL/GenBank/DDBJ whole genome shotgun (WGS) entry which is preliminary data.</text>
</comment>
<reference evidence="10 11" key="1">
    <citation type="submission" date="2020-09" db="EMBL/GenBank/DDBJ databases">
        <title>De no assembly of potato wild relative species, Solanum commersonii.</title>
        <authorList>
            <person name="Cho K."/>
        </authorList>
    </citation>
    <scope>NUCLEOTIDE SEQUENCE [LARGE SCALE GENOMIC DNA]</scope>
    <source>
        <strain evidence="10">LZ3.2</strain>
        <tissue evidence="10">Leaf</tissue>
    </source>
</reference>
<keyword evidence="5" id="KW-0238">DNA-binding</keyword>
<comment type="similarity">
    <text evidence="1">Belongs to the replication factor A protein 1 family.</text>
</comment>
<evidence type="ECO:0000256" key="5">
    <source>
        <dbReference type="ARBA" id="ARBA00023125"/>
    </source>
</evidence>
<evidence type="ECO:0000256" key="6">
    <source>
        <dbReference type="SAM" id="MobiDB-lite"/>
    </source>
</evidence>
<evidence type="ECO:0000259" key="8">
    <source>
        <dbReference type="Pfam" id="PF08646"/>
    </source>
</evidence>